<dbReference type="AlphaFoldDB" id="A0A9D4QL95"/>
<organism evidence="1 2">
    <name type="scientific">Dreissena polymorpha</name>
    <name type="common">Zebra mussel</name>
    <name type="synonym">Mytilus polymorpha</name>
    <dbReference type="NCBI Taxonomy" id="45954"/>
    <lineage>
        <taxon>Eukaryota</taxon>
        <taxon>Metazoa</taxon>
        <taxon>Spiralia</taxon>
        <taxon>Lophotrochozoa</taxon>
        <taxon>Mollusca</taxon>
        <taxon>Bivalvia</taxon>
        <taxon>Autobranchia</taxon>
        <taxon>Heteroconchia</taxon>
        <taxon>Euheterodonta</taxon>
        <taxon>Imparidentia</taxon>
        <taxon>Neoheterodontei</taxon>
        <taxon>Myida</taxon>
        <taxon>Dreissenoidea</taxon>
        <taxon>Dreissenidae</taxon>
        <taxon>Dreissena</taxon>
    </lineage>
</organism>
<name>A0A9D4QL95_DREPO</name>
<accession>A0A9D4QL95</accession>
<sequence length="72" mass="8059">MVEDGQALKIRPCQWWTQHPAQKTTWIRAGDIKTQGSCVNAAGDTSIKNAILVDLDFLPMKAEEDLWAEPYG</sequence>
<reference evidence="1" key="1">
    <citation type="journal article" date="2019" name="bioRxiv">
        <title>The Genome of the Zebra Mussel, Dreissena polymorpha: A Resource for Invasive Species Research.</title>
        <authorList>
            <person name="McCartney M.A."/>
            <person name="Auch B."/>
            <person name="Kono T."/>
            <person name="Mallez S."/>
            <person name="Zhang Y."/>
            <person name="Obille A."/>
            <person name="Becker A."/>
            <person name="Abrahante J.E."/>
            <person name="Garbe J."/>
            <person name="Badalamenti J.P."/>
            <person name="Herman A."/>
            <person name="Mangelson H."/>
            <person name="Liachko I."/>
            <person name="Sullivan S."/>
            <person name="Sone E.D."/>
            <person name="Koren S."/>
            <person name="Silverstein K.A.T."/>
            <person name="Beckman K.B."/>
            <person name="Gohl D.M."/>
        </authorList>
    </citation>
    <scope>NUCLEOTIDE SEQUENCE</scope>
    <source>
        <strain evidence="1">Duluth1</strain>
        <tissue evidence="1">Whole animal</tissue>
    </source>
</reference>
<comment type="caution">
    <text evidence="1">The sequence shown here is derived from an EMBL/GenBank/DDBJ whole genome shotgun (WGS) entry which is preliminary data.</text>
</comment>
<gene>
    <name evidence="1" type="ORF">DPMN_108684</name>
</gene>
<protein>
    <submittedName>
        <fullName evidence="1">Uncharacterized protein</fullName>
    </submittedName>
</protein>
<evidence type="ECO:0000313" key="2">
    <source>
        <dbReference type="Proteomes" id="UP000828390"/>
    </source>
</evidence>
<reference evidence="1" key="2">
    <citation type="submission" date="2020-11" db="EMBL/GenBank/DDBJ databases">
        <authorList>
            <person name="McCartney M.A."/>
            <person name="Auch B."/>
            <person name="Kono T."/>
            <person name="Mallez S."/>
            <person name="Becker A."/>
            <person name="Gohl D.M."/>
            <person name="Silverstein K.A.T."/>
            <person name="Koren S."/>
            <person name="Bechman K.B."/>
            <person name="Herman A."/>
            <person name="Abrahante J.E."/>
            <person name="Garbe J."/>
        </authorList>
    </citation>
    <scope>NUCLEOTIDE SEQUENCE</scope>
    <source>
        <strain evidence="1">Duluth1</strain>
        <tissue evidence="1">Whole animal</tissue>
    </source>
</reference>
<evidence type="ECO:0000313" key="1">
    <source>
        <dbReference type="EMBL" id="KAH3835333.1"/>
    </source>
</evidence>
<proteinExistence type="predicted"/>
<dbReference type="Proteomes" id="UP000828390">
    <property type="component" value="Unassembled WGS sequence"/>
</dbReference>
<keyword evidence="2" id="KW-1185">Reference proteome</keyword>
<dbReference type="EMBL" id="JAIWYP010000004">
    <property type="protein sequence ID" value="KAH3835333.1"/>
    <property type="molecule type" value="Genomic_DNA"/>
</dbReference>